<evidence type="ECO:0000313" key="2">
    <source>
        <dbReference type="Proteomes" id="UP000000600"/>
    </source>
</evidence>
<keyword evidence="2" id="KW-1185">Reference proteome</keyword>
<organism evidence="1 2">
    <name type="scientific">Paramecium tetraurelia</name>
    <dbReference type="NCBI Taxonomy" id="5888"/>
    <lineage>
        <taxon>Eukaryota</taxon>
        <taxon>Sar</taxon>
        <taxon>Alveolata</taxon>
        <taxon>Ciliophora</taxon>
        <taxon>Intramacronucleata</taxon>
        <taxon>Oligohymenophorea</taxon>
        <taxon>Peniculida</taxon>
        <taxon>Parameciidae</taxon>
        <taxon>Paramecium</taxon>
    </lineage>
</organism>
<dbReference type="HOGENOM" id="CLU_1910717_0_0_1"/>
<dbReference type="OrthoDB" id="10640218at2759"/>
<dbReference type="KEGG" id="ptm:GSPATT00013799001"/>
<dbReference type="AlphaFoldDB" id="A0D5Q2"/>
<evidence type="ECO:0000313" key="1">
    <source>
        <dbReference type="EMBL" id="CAK78369.1"/>
    </source>
</evidence>
<accession>A0D5Q2</accession>
<sequence>MYIGSSKLTKRKLSMIANLNVPYSFQNCKFLSQLVLPGIQINVKCLHEGKHYHQQNIHYFQEMQEFLKNRKEQLLPVIEQLLQIESLVVRLQNGLINKYEISEKMYQVQTKVLFVVKFEIEVEQQKQHYLQRN</sequence>
<reference evidence="1 2" key="1">
    <citation type="journal article" date="2006" name="Nature">
        <title>Global trends of whole-genome duplications revealed by the ciliate Paramecium tetraurelia.</title>
        <authorList>
            <consortium name="Genoscope"/>
            <person name="Aury J.-M."/>
            <person name="Jaillon O."/>
            <person name="Duret L."/>
            <person name="Noel B."/>
            <person name="Jubin C."/>
            <person name="Porcel B.M."/>
            <person name="Segurens B."/>
            <person name="Daubin V."/>
            <person name="Anthouard V."/>
            <person name="Aiach N."/>
            <person name="Arnaiz O."/>
            <person name="Billaut A."/>
            <person name="Beisson J."/>
            <person name="Blanc I."/>
            <person name="Bouhouche K."/>
            <person name="Camara F."/>
            <person name="Duharcourt S."/>
            <person name="Guigo R."/>
            <person name="Gogendeau D."/>
            <person name="Katinka M."/>
            <person name="Keller A.-M."/>
            <person name="Kissmehl R."/>
            <person name="Klotz C."/>
            <person name="Koll F."/>
            <person name="Le Moue A."/>
            <person name="Lepere C."/>
            <person name="Malinsky S."/>
            <person name="Nowacki M."/>
            <person name="Nowak J.K."/>
            <person name="Plattner H."/>
            <person name="Poulain J."/>
            <person name="Ruiz F."/>
            <person name="Serrano V."/>
            <person name="Zagulski M."/>
            <person name="Dessen P."/>
            <person name="Betermier M."/>
            <person name="Weissenbach J."/>
            <person name="Scarpelli C."/>
            <person name="Schachter V."/>
            <person name="Sperling L."/>
            <person name="Meyer E."/>
            <person name="Cohen J."/>
            <person name="Wincker P."/>
        </authorList>
    </citation>
    <scope>NUCLEOTIDE SEQUENCE [LARGE SCALE GENOMIC DNA]</scope>
    <source>
        <strain evidence="1 2">Stock d4-2</strain>
    </source>
</reference>
<protein>
    <submittedName>
        <fullName evidence="1">Uncharacterized protein</fullName>
    </submittedName>
</protein>
<proteinExistence type="predicted"/>
<dbReference type="RefSeq" id="XP_001445766.1">
    <property type="nucleotide sequence ID" value="XM_001445729.1"/>
</dbReference>
<gene>
    <name evidence="1" type="ORF">GSPATT00013799001</name>
</gene>
<name>A0D5Q2_PARTE</name>
<dbReference type="InParanoid" id="A0D5Q2"/>
<dbReference type="GeneID" id="5031550"/>
<dbReference type="Proteomes" id="UP000000600">
    <property type="component" value="Unassembled WGS sequence"/>
</dbReference>
<dbReference type="EMBL" id="CT868307">
    <property type="protein sequence ID" value="CAK78369.1"/>
    <property type="molecule type" value="Genomic_DNA"/>
</dbReference>